<keyword evidence="3" id="KW-0560">Oxidoreductase</keyword>
<dbReference type="CDD" id="cd07085">
    <property type="entry name" value="ALDH_F6_MMSDH"/>
    <property type="match status" value="1"/>
</dbReference>
<evidence type="ECO:0000256" key="3">
    <source>
        <dbReference type="ARBA" id="ARBA00023002"/>
    </source>
</evidence>
<sequence length="695" mass="73922">MPYGVGGDGRVSRSPLRAVSQLVHGERERGDIPACGLTSRDIDVATSAGVMVHLDDLIHHVPVERRGAGGSGGHVDMEAGAVIAVGGGSGQWRFLLTGLGGQESLIFGLEERKGGVKMLGAAARTFRRSKSTVVYSLRAGLHDSSRASQVIENGVLGQATRSASAVGNSLAGRVQPRGASCTFFRSVGGLAVEDRDQAPPKVKLFVGGEYLDSQASEWIDVINPATQEVVSKLPLATSQEFEAAVKAAKEAYPKWRSTPVTTRQRIMLKLQELIRRDMDKLAANITTEQGKTLADSRGDVFRGLEVVEQACGMANMQMGEFVENVSSGIDTYSIRQPLGVCAGICPFNFPAMIPLWMFPMAVTCGNTFILKPSEKDPGAAMMLAELAAEAGLPAGVLNVVHGTHDVVNHICDHPDIKAISFVGSDAAGMHIYSRASLTGKRVQCNMGAKNHAVVLPDAAFEPTVNALLGAAFGAAGQRCMALSTAVFVGESSRWEEAIKKKAENLKVTAGTEPGADVGPVISKQAKERICNLIESGVQAGARLVLDGRNVKVPGYEEGNFVGPTIIADVTPDMECYKQEIFGPVLVCMKAESLDEAIKIVNENKYGNGTAIFTQSGAAARFFQHEIDVGQVGINVPIPVPLPFFSFTGWKGSFAGDLNFYGKAGAHFYTQIKTVTSSWKHLDQGVTMAFPTSQKV</sequence>
<dbReference type="PANTHER" id="PTHR43866">
    <property type="entry name" value="MALONATE-SEMIALDEHYDE DEHYDROGENASE"/>
    <property type="match status" value="1"/>
</dbReference>
<dbReference type="Pfam" id="PF00171">
    <property type="entry name" value="Aldedh"/>
    <property type="match status" value="1"/>
</dbReference>
<dbReference type="InterPro" id="IPR015590">
    <property type="entry name" value="Aldehyde_DH_dom"/>
</dbReference>
<dbReference type="GO" id="GO:0005739">
    <property type="term" value="C:mitochondrion"/>
    <property type="evidence" value="ECO:0007669"/>
    <property type="project" value="TreeGrafter"/>
</dbReference>
<dbReference type="EC" id="1.2.1.27" evidence="2"/>
<dbReference type="Gene3D" id="3.40.309.10">
    <property type="entry name" value="Aldehyde Dehydrogenase, Chain A, domain 2"/>
    <property type="match status" value="1"/>
</dbReference>
<comment type="similarity">
    <text evidence="1">Belongs to the aldehyde dehydrogenase family.</text>
</comment>
<protein>
    <recommendedName>
        <fullName evidence="2">methylmalonate-semialdehyde dehydrogenase (CoA acylating)</fullName>
        <ecNumber evidence="2">1.2.1.27</ecNumber>
    </recommendedName>
</protein>
<dbReference type="InterPro" id="IPR016160">
    <property type="entry name" value="Ald_DH_CS_CYS"/>
</dbReference>
<reference evidence="6" key="1">
    <citation type="submission" date="2016-03" db="EMBL/GenBank/DDBJ databases">
        <title>Mechanisms controlling the formation of the plant cell surface in tip-growing cells are functionally conserved among land plants.</title>
        <authorList>
            <person name="Honkanen S."/>
            <person name="Jones V.A."/>
            <person name="Morieri G."/>
            <person name="Champion C."/>
            <person name="Hetherington A.J."/>
            <person name="Kelly S."/>
            <person name="Saint-Marcoux D."/>
            <person name="Proust H."/>
            <person name="Prescott H."/>
            <person name="Dolan L."/>
        </authorList>
    </citation>
    <scope>NUCLEOTIDE SEQUENCE [LARGE SCALE GENOMIC DNA]</scope>
    <source>
        <tissue evidence="6">Whole gametophyte</tissue>
    </source>
</reference>
<evidence type="ECO:0000256" key="4">
    <source>
        <dbReference type="ARBA" id="ARBA00023027"/>
    </source>
</evidence>
<dbReference type="GO" id="GO:0006210">
    <property type="term" value="P:thymine catabolic process"/>
    <property type="evidence" value="ECO:0007669"/>
    <property type="project" value="TreeGrafter"/>
</dbReference>
<dbReference type="Gene3D" id="3.40.605.10">
    <property type="entry name" value="Aldehyde Dehydrogenase, Chain A, domain 1"/>
    <property type="match status" value="1"/>
</dbReference>
<dbReference type="EMBL" id="LVLJ01002698">
    <property type="protein sequence ID" value="OAE23986.1"/>
    <property type="molecule type" value="Genomic_DNA"/>
</dbReference>
<dbReference type="SUPFAM" id="SSF53720">
    <property type="entry name" value="ALDH-like"/>
    <property type="match status" value="1"/>
</dbReference>
<keyword evidence="4" id="KW-0520">NAD</keyword>
<feature type="domain" description="Aldehyde dehydrogenase" evidence="5">
    <location>
        <begin position="212"/>
        <end position="674"/>
    </location>
</feature>
<comment type="caution">
    <text evidence="6">The sequence shown here is derived from an EMBL/GenBank/DDBJ whole genome shotgun (WGS) entry which is preliminary data.</text>
</comment>
<evidence type="ECO:0000313" key="7">
    <source>
        <dbReference type="Proteomes" id="UP000077202"/>
    </source>
</evidence>
<dbReference type="NCBIfam" id="TIGR01722">
    <property type="entry name" value="MMSDH"/>
    <property type="match status" value="1"/>
</dbReference>
<proteinExistence type="inferred from homology"/>
<dbReference type="InterPro" id="IPR010061">
    <property type="entry name" value="MeMal-semiAld_DH"/>
</dbReference>
<dbReference type="GO" id="GO:0006574">
    <property type="term" value="P:L-valine catabolic process"/>
    <property type="evidence" value="ECO:0007669"/>
    <property type="project" value="TreeGrafter"/>
</dbReference>
<dbReference type="GO" id="GO:0004491">
    <property type="term" value="F:methylmalonate-semialdehyde dehydrogenase (acylating, NAD) activity"/>
    <property type="evidence" value="ECO:0007669"/>
    <property type="project" value="UniProtKB-EC"/>
</dbReference>
<dbReference type="FunFam" id="3.40.605.10:FF:000003">
    <property type="entry name" value="Methylmalonate-semialdehyde dehydrogenase [acylating]"/>
    <property type="match status" value="1"/>
</dbReference>
<evidence type="ECO:0000256" key="2">
    <source>
        <dbReference type="ARBA" id="ARBA00013048"/>
    </source>
</evidence>
<dbReference type="Proteomes" id="UP000077202">
    <property type="component" value="Unassembled WGS sequence"/>
</dbReference>
<keyword evidence="7" id="KW-1185">Reference proteome</keyword>
<dbReference type="AlphaFoldDB" id="A0A176VVT7"/>
<dbReference type="PROSITE" id="PS00070">
    <property type="entry name" value="ALDEHYDE_DEHYDR_CYS"/>
    <property type="match status" value="1"/>
</dbReference>
<dbReference type="FunFam" id="3.40.309.10:FF:000002">
    <property type="entry name" value="Methylmalonate-semialdehyde dehydrogenase (Acylating)"/>
    <property type="match status" value="1"/>
</dbReference>
<evidence type="ECO:0000259" key="5">
    <source>
        <dbReference type="Pfam" id="PF00171"/>
    </source>
</evidence>
<dbReference type="InterPro" id="IPR016162">
    <property type="entry name" value="Ald_DH_N"/>
</dbReference>
<organism evidence="6 7">
    <name type="scientific">Marchantia polymorpha subsp. ruderalis</name>
    <dbReference type="NCBI Taxonomy" id="1480154"/>
    <lineage>
        <taxon>Eukaryota</taxon>
        <taxon>Viridiplantae</taxon>
        <taxon>Streptophyta</taxon>
        <taxon>Embryophyta</taxon>
        <taxon>Marchantiophyta</taxon>
        <taxon>Marchantiopsida</taxon>
        <taxon>Marchantiidae</taxon>
        <taxon>Marchantiales</taxon>
        <taxon>Marchantiaceae</taxon>
        <taxon>Marchantia</taxon>
    </lineage>
</organism>
<dbReference type="InterPro" id="IPR016161">
    <property type="entry name" value="Ald_DH/histidinol_DH"/>
</dbReference>
<accession>A0A176VVT7</accession>
<evidence type="ECO:0000313" key="6">
    <source>
        <dbReference type="EMBL" id="OAE23986.1"/>
    </source>
</evidence>
<evidence type="ECO:0000256" key="1">
    <source>
        <dbReference type="ARBA" id="ARBA00009986"/>
    </source>
</evidence>
<gene>
    <name evidence="6" type="ORF">AXG93_4625s1120</name>
</gene>
<dbReference type="PANTHER" id="PTHR43866:SF3">
    <property type="entry name" value="METHYLMALONATE-SEMIALDEHYDE DEHYDROGENASE [ACYLATING], MITOCHONDRIAL"/>
    <property type="match status" value="1"/>
</dbReference>
<name>A0A176VVT7_MARPO</name>
<dbReference type="InterPro" id="IPR016163">
    <property type="entry name" value="Ald_DH_C"/>
</dbReference>